<reference evidence="4 5" key="1">
    <citation type="submission" date="2021-06" db="EMBL/GenBank/DDBJ databases">
        <authorList>
            <person name="Palmer J.M."/>
        </authorList>
    </citation>
    <scope>NUCLEOTIDE SEQUENCE [LARGE SCALE GENOMIC DNA]</scope>
    <source>
        <strain evidence="4 5">AS_MEX2019</strain>
        <tissue evidence="4">Muscle</tissue>
    </source>
</reference>
<organism evidence="4 5">
    <name type="scientific">Ameca splendens</name>
    <dbReference type="NCBI Taxonomy" id="208324"/>
    <lineage>
        <taxon>Eukaryota</taxon>
        <taxon>Metazoa</taxon>
        <taxon>Chordata</taxon>
        <taxon>Craniata</taxon>
        <taxon>Vertebrata</taxon>
        <taxon>Euteleostomi</taxon>
        <taxon>Actinopterygii</taxon>
        <taxon>Neopterygii</taxon>
        <taxon>Teleostei</taxon>
        <taxon>Neoteleostei</taxon>
        <taxon>Acanthomorphata</taxon>
        <taxon>Ovalentaria</taxon>
        <taxon>Atherinomorphae</taxon>
        <taxon>Cyprinodontiformes</taxon>
        <taxon>Goodeidae</taxon>
        <taxon>Ameca</taxon>
    </lineage>
</organism>
<evidence type="ECO:0000313" key="5">
    <source>
        <dbReference type="Proteomes" id="UP001469553"/>
    </source>
</evidence>
<keyword evidence="5" id="KW-1185">Reference proteome</keyword>
<name>A0ABV0ZD37_9TELE</name>
<evidence type="ECO:0000256" key="2">
    <source>
        <dbReference type="ARBA" id="ARBA00022737"/>
    </source>
</evidence>
<evidence type="ECO:0000313" key="4">
    <source>
        <dbReference type="EMBL" id="MEQ2304139.1"/>
    </source>
</evidence>
<evidence type="ECO:0000259" key="3">
    <source>
        <dbReference type="Pfam" id="PF05729"/>
    </source>
</evidence>
<evidence type="ECO:0000256" key="1">
    <source>
        <dbReference type="ARBA" id="ARBA00022614"/>
    </source>
</evidence>
<dbReference type="EMBL" id="JAHRIP010058665">
    <property type="protein sequence ID" value="MEQ2304139.1"/>
    <property type="molecule type" value="Genomic_DNA"/>
</dbReference>
<comment type="caution">
    <text evidence="4">The sequence shown here is derived from an EMBL/GenBank/DDBJ whole genome shotgun (WGS) entry which is preliminary data.</text>
</comment>
<dbReference type="Proteomes" id="UP001469553">
    <property type="component" value="Unassembled WGS sequence"/>
</dbReference>
<feature type="domain" description="NACHT" evidence="3">
    <location>
        <begin position="3"/>
        <end position="67"/>
    </location>
</feature>
<accession>A0ABV0ZD37</accession>
<dbReference type="PANTHER" id="PTHR24106">
    <property type="entry name" value="NACHT, LRR AND CARD DOMAINS-CONTAINING"/>
    <property type="match status" value="1"/>
</dbReference>
<dbReference type="InterPro" id="IPR051261">
    <property type="entry name" value="NLR"/>
</dbReference>
<dbReference type="Pfam" id="PF05729">
    <property type="entry name" value="NACHT"/>
    <property type="match status" value="1"/>
</dbReference>
<keyword evidence="1" id="KW-0433">Leucine-rich repeat</keyword>
<protein>
    <recommendedName>
        <fullName evidence="3">NACHT domain-containing protein</fullName>
    </recommendedName>
</protein>
<proteinExistence type="predicted"/>
<sequence>MLESTSVDVVLTNIIRGKLLPSAHLWITTRRAAANQIPPWCVGMVTEVREFTDLLKEEYFRKRFRDEEQASKIISHIKLSRSLHIMCHIPIFCWITATVLEDVLKTTEGGKLPKTLTEMYIHFLVVQTKVKYDEGKETDPLWSPESESVKIR</sequence>
<dbReference type="InterPro" id="IPR007111">
    <property type="entry name" value="NACHT_NTPase"/>
</dbReference>
<gene>
    <name evidence="4" type="ORF">AMECASPLE_023877</name>
</gene>
<keyword evidence="2" id="KW-0677">Repeat</keyword>